<feature type="region of interest" description="Disordered" evidence="1">
    <location>
        <begin position="28"/>
        <end position="47"/>
    </location>
</feature>
<evidence type="ECO:0000256" key="1">
    <source>
        <dbReference type="SAM" id="MobiDB-lite"/>
    </source>
</evidence>
<name>A0ABQ4HXS9_9ACTN</name>
<protein>
    <submittedName>
        <fullName evidence="2">Uncharacterized protein</fullName>
    </submittedName>
</protein>
<keyword evidence="3" id="KW-1185">Reference proteome</keyword>
<reference evidence="2 3" key="1">
    <citation type="submission" date="2021-01" db="EMBL/GenBank/DDBJ databases">
        <title>Whole genome shotgun sequence of Verrucosispora andamanensis NBRC 109075.</title>
        <authorList>
            <person name="Komaki H."/>
            <person name="Tamura T."/>
        </authorList>
    </citation>
    <scope>NUCLEOTIDE SEQUENCE [LARGE SCALE GENOMIC DNA]</scope>
    <source>
        <strain evidence="2 3">NBRC 109075</strain>
    </source>
</reference>
<comment type="caution">
    <text evidence="2">The sequence shown here is derived from an EMBL/GenBank/DDBJ whole genome shotgun (WGS) entry which is preliminary data.</text>
</comment>
<feature type="compositionally biased region" description="Polar residues" evidence="1">
    <location>
        <begin position="28"/>
        <end position="38"/>
    </location>
</feature>
<proteinExistence type="predicted"/>
<organism evidence="2 3">
    <name type="scientific">Micromonospora andamanensis</name>
    <dbReference type="NCBI Taxonomy" id="1287068"/>
    <lineage>
        <taxon>Bacteria</taxon>
        <taxon>Bacillati</taxon>
        <taxon>Actinomycetota</taxon>
        <taxon>Actinomycetes</taxon>
        <taxon>Micromonosporales</taxon>
        <taxon>Micromonosporaceae</taxon>
        <taxon>Micromonospora</taxon>
    </lineage>
</organism>
<dbReference type="Proteomes" id="UP000647017">
    <property type="component" value="Unassembled WGS sequence"/>
</dbReference>
<gene>
    <name evidence="2" type="ORF">Van01_36730</name>
</gene>
<evidence type="ECO:0000313" key="2">
    <source>
        <dbReference type="EMBL" id="GIJ10459.1"/>
    </source>
</evidence>
<accession>A0ABQ4HXS9</accession>
<sequence length="128" mass="14264">MTLIVRIRLTVARQSPIGMSLMETQSVVEQSDPGSEQSRLGRHAHRRTEDSILSIMAVMIPPRAHLSKRHLSPASPCEDRRTLIGSARQLCGRGRSRARQVARLHSDLPTDQTPPLLPIMIPQRAMTS</sequence>
<dbReference type="EMBL" id="BOOZ01000021">
    <property type="protein sequence ID" value="GIJ10459.1"/>
    <property type="molecule type" value="Genomic_DNA"/>
</dbReference>
<evidence type="ECO:0000313" key="3">
    <source>
        <dbReference type="Proteomes" id="UP000647017"/>
    </source>
</evidence>